<dbReference type="InterPro" id="IPR050570">
    <property type="entry name" value="Cell_wall_metabolism_enzyme"/>
</dbReference>
<protein>
    <submittedName>
        <fullName evidence="4">M23 family metallopeptidase</fullName>
    </submittedName>
</protein>
<dbReference type="CDD" id="cd12797">
    <property type="entry name" value="M23_peptidase"/>
    <property type="match status" value="1"/>
</dbReference>
<keyword evidence="5" id="KW-1185">Reference proteome</keyword>
<proteinExistence type="predicted"/>
<dbReference type="PROSITE" id="PS51782">
    <property type="entry name" value="LYSM"/>
    <property type="match status" value="1"/>
</dbReference>
<dbReference type="InterPro" id="IPR011098">
    <property type="entry name" value="G5_dom"/>
</dbReference>
<name>A0ABR7G1R0_9FIRM</name>
<evidence type="ECO:0000313" key="4">
    <source>
        <dbReference type="EMBL" id="MBC5681360.1"/>
    </source>
</evidence>
<dbReference type="SMART" id="SM01208">
    <property type="entry name" value="G5"/>
    <property type="match status" value="1"/>
</dbReference>
<dbReference type="SUPFAM" id="SSF54106">
    <property type="entry name" value="LysM domain"/>
    <property type="match status" value="1"/>
</dbReference>
<evidence type="ECO:0000259" key="3">
    <source>
        <dbReference type="PROSITE" id="PS51782"/>
    </source>
</evidence>
<dbReference type="Pfam" id="PF01476">
    <property type="entry name" value="LysM"/>
    <property type="match status" value="1"/>
</dbReference>
<dbReference type="Proteomes" id="UP000628463">
    <property type="component" value="Unassembled WGS sequence"/>
</dbReference>
<dbReference type="SMART" id="SM00257">
    <property type="entry name" value="LysM"/>
    <property type="match status" value="1"/>
</dbReference>
<evidence type="ECO:0000313" key="5">
    <source>
        <dbReference type="Proteomes" id="UP000628463"/>
    </source>
</evidence>
<comment type="caution">
    <text evidence="4">The sequence shown here is derived from an EMBL/GenBank/DDBJ whole genome shotgun (WGS) entry which is preliminary data.</text>
</comment>
<dbReference type="PANTHER" id="PTHR21666">
    <property type="entry name" value="PEPTIDASE-RELATED"/>
    <property type="match status" value="1"/>
</dbReference>
<dbReference type="PANTHER" id="PTHR21666:SF270">
    <property type="entry name" value="MUREIN HYDROLASE ACTIVATOR ENVC"/>
    <property type="match status" value="1"/>
</dbReference>
<gene>
    <name evidence="4" type="ORF">H8S01_10355</name>
</gene>
<dbReference type="Gene3D" id="2.70.70.10">
    <property type="entry name" value="Glucose Permease (Domain IIA)"/>
    <property type="match status" value="1"/>
</dbReference>
<dbReference type="InterPro" id="IPR011055">
    <property type="entry name" value="Dup_hybrid_motif"/>
</dbReference>
<dbReference type="RefSeq" id="WP_186837136.1">
    <property type="nucleotide sequence ID" value="NZ_JACOPD010000007.1"/>
</dbReference>
<dbReference type="Pfam" id="PF07501">
    <property type="entry name" value="G5"/>
    <property type="match status" value="1"/>
</dbReference>
<dbReference type="InterPro" id="IPR018392">
    <property type="entry name" value="LysM"/>
</dbReference>
<feature type="domain" description="LysM" evidence="3">
    <location>
        <begin position="252"/>
        <end position="297"/>
    </location>
</feature>
<evidence type="ECO:0000256" key="1">
    <source>
        <dbReference type="ARBA" id="ARBA00022729"/>
    </source>
</evidence>
<keyword evidence="1" id="KW-0732">Signal</keyword>
<dbReference type="SUPFAM" id="SSF51261">
    <property type="entry name" value="Duplicated hybrid motif"/>
    <property type="match status" value="1"/>
</dbReference>
<dbReference type="EMBL" id="JACOPD010000007">
    <property type="protein sequence ID" value="MBC5681360.1"/>
    <property type="molecule type" value="Genomic_DNA"/>
</dbReference>
<evidence type="ECO:0000259" key="2">
    <source>
        <dbReference type="PROSITE" id="PS51109"/>
    </source>
</evidence>
<organism evidence="4 5">
    <name type="scientific">Lachnospira hominis</name>
    <name type="common">ex Liu et al. 2021</name>
    <dbReference type="NCBI Taxonomy" id="2763051"/>
    <lineage>
        <taxon>Bacteria</taxon>
        <taxon>Bacillati</taxon>
        <taxon>Bacillota</taxon>
        <taxon>Clostridia</taxon>
        <taxon>Lachnospirales</taxon>
        <taxon>Lachnospiraceae</taxon>
        <taxon>Lachnospira</taxon>
    </lineage>
</organism>
<dbReference type="Gene3D" id="2.20.230.10">
    <property type="entry name" value="Resuscitation-promoting factor rpfb"/>
    <property type="match status" value="1"/>
</dbReference>
<dbReference type="PROSITE" id="PS51109">
    <property type="entry name" value="G5"/>
    <property type="match status" value="1"/>
</dbReference>
<sequence length="509" mass="55643">MTHLTRYGRRLKMTLIAGMSAACFACIFAIPFAENKFNNKVGYYSIVFNGEEIGSANSRQEAEQAMAAARLKFSKEYDSVVYMDNNIDIVEEHKLVASRMSQDELETAIYSSLFNCVTDKENATAYTVRINDFTVTLASKDDVVELMEKVTDKYDTKKEFQVKLSSGDGSYGAYSVDVVQSELKNTDTDIVAAALNGQMASVATDSDTAKDGITGISFEQNVVVNETLAAGANIVSVQQAYDEITKEKEEKTMYVVEEGDCLSLIAGKCDIALNDLLALNEGLTEESLIIPGDELVVTVPKSEISVVVTQRMTYEEDYNAPVQYVDDNTAYRGTNTVISEGTTGHHKVTADVTFVNGVKTDVSYVNEEVMVESQPQVVSVGTLTPPTYLRPISGGSVSSEFGYRWGTLHSGVDWYVSVGTPVRAAAAGTVIRAGWYSTYGYCVDIRHSDGSMTRYAHLNSVTVSNGQYVNQSDLIAYSGNTGYSTGPHLHFEIWIGGTPVNPLYYVNKN</sequence>
<dbReference type="InterPro" id="IPR016047">
    <property type="entry name" value="M23ase_b-sheet_dom"/>
</dbReference>
<accession>A0ABR7G1R0</accession>
<dbReference type="Gene3D" id="3.10.350.10">
    <property type="entry name" value="LysM domain"/>
    <property type="match status" value="1"/>
</dbReference>
<dbReference type="PROSITE" id="PS51257">
    <property type="entry name" value="PROKAR_LIPOPROTEIN"/>
    <property type="match status" value="1"/>
</dbReference>
<feature type="domain" description="G5" evidence="2">
    <location>
        <begin position="304"/>
        <end position="384"/>
    </location>
</feature>
<dbReference type="InterPro" id="IPR036779">
    <property type="entry name" value="LysM_dom_sf"/>
</dbReference>
<dbReference type="Pfam" id="PF01551">
    <property type="entry name" value="Peptidase_M23"/>
    <property type="match status" value="1"/>
</dbReference>
<dbReference type="CDD" id="cd00118">
    <property type="entry name" value="LysM"/>
    <property type="match status" value="1"/>
</dbReference>
<reference evidence="4 5" key="1">
    <citation type="submission" date="2020-08" db="EMBL/GenBank/DDBJ databases">
        <title>Genome public.</title>
        <authorList>
            <person name="Liu C."/>
            <person name="Sun Q."/>
        </authorList>
    </citation>
    <scope>NUCLEOTIDE SEQUENCE [LARGE SCALE GENOMIC DNA]</scope>
    <source>
        <strain evidence="4 5">NSJ-43</strain>
    </source>
</reference>